<dbReference type="InterPro" id="IPR001005">
    <property type="entry name" value="SANT/Myb"/>
</dbReference>
<organism evidence="4 5">
    <name type="scientific">Zygotorulaspora mrakii</name>
    <name type="common">Zygosaccharomyces mrakii</name>
    <dbReference type="NCBI Taxonomy" id="42260"/>
    <lineage>
        <taxon>Eukaryota</taxon>
        <taxon>Fungi</taxon>
        <taxon>Dikarya</taxon>
        <taxon>Ascomycota</taxon>
        <taxon>Saccharomycotina</taxon>
        <taxon>Saccharomycetes</taxon>
        <taxon>Saccharomycetales</taxon>
        <taxon>Saccharomycetaceae</taxon>
        <taxon>Zygotorulaspora</taxon>
    </lineage>
</organism>
<dbReference type="KEGG" id="zmk:HG535_0D02470"/>
<dbReference type="OrthoDB" id="4036644at2759"/>
<gene>
    <name evidence="4" type="ORF">HG535_0D02470</name>
</gene>
<feature type="coiled-coil region" evidence="1">
    <location>
        <begin position="346"/>
        <end position="373"/>
    </location>
</feature>
<evidence type="ECO:0000313" key="4">
    <source>
        <dbReference type="EMBL" id="QLG72539.1"/>
    </source>
</evidence>
<dbReference type="PROSITE" id="PS50090">
    <property type="entry name" value="MYB_LIKE"/>
    <property type="match status" value="1"/>
</dbReference>
<evidence type="ECO:0000256" key="1">
    <source>
        <dbReference type="SAM" id="Coils"/>
    </source>
</evidence>
<name>A0A7H9B3M5_ZYGMR</name>
<protein>
    <recommendedName>
        <fullName evidence="3">Myb-like domain-containing protein</fullName>
    </recommendedName>
</protein>
<accession>A0A7H9B3M5</accession>
<proteinExistence type="predicted"/>
<dbReference type="RefSeq" id="XP_037144267.1">
    <property type="nucleotide sequence ID" value="XM_037288372.1"/>
</dbReference>
<evidence type="ECO:0000256" key="2">
    <source>
        <dbReference type="SAM" id="MobiDB-lite"/>
    </source>
</evidence>
<feature type="compositionally biased region" description="Low complexity" evidence="2">
    <location>
        <begin position="114"/>
        <end position="128"/>
    </location>
</feature>
<feature type="region of interest" description="Disordered" evidence="2">
    <location>
        <begin position="114"/>
        <end position="137"/>
    </location>
</feature>
<dbReference type="GeneID" id="59236263"/>
<evidence type="ECO:0000259" key="3">
    <source>
        <dbReference type="PROSITE" id="PS50090"/>
    </source>
</evidence>
<dbReference type="AlphaFoldDB" id="A0A7H9B3M5"/>
<feature type="domain" description="Myb-like" evidence="3">
    <location>
        <begin position="153"/>
        <end position="221"/>
    </location>
</feature>
<evidence type="ECO:0000313" key="5">
    <source>
        <dbReference type="Proteomes" id="UP000509704"/>
    </source>
</evidence>
<dbReference type="EMBL" id="CP058607">
    <property type="protein sequence ID" value="QLG72539.1"/>
    <property type="molecule type" value="Genomic_DNA"/>
</dbReference>
<dbReference type="Proteomes" id="UP000509704">
    <property type="component" value="Chromosome 4"/>
</dbReference>
<keyword evidence="5" id="KW-1185">Reference proteome</keyword>
<sequence length="385" mass="44006">MDIFQSDLGLFQENSRASDGIRLNTDRPFMYLARNDDCPFDYKPIDMDNEESPTSCREFEDTTNSLKRESISSSSLSSLCTTLSSNNISKDLNGSPTINTKALTTTVKMAGATTAGSTTTTTPATTTSEKTDTVSPAEKEMKIPRASAYDNEHQRKTRKKWKKTEDLALMEMLLQYSHLLNFVEYFKPMKKFWIKISLVLKQHHGFERNARQCHDRFKVLYFKAMKLNEKTLGSNPDITKTLFLQTRNTFIFCNGNITLKSPPAPLQSVSDVSSPDSQGFVHHNNRHTNNDNPNYHKNFKNYNDLNDLNDPPHISNAQFMSFLQQPLVDMRQAPYNSAQQYFVNGLINLQTQIDVLKTQLQASERRNTELTRLVESLHAGRYNTR</sequence>
<reference evidence="4 5" key="1">
    <citation type="submission" date="2020-07" db="EMBL/GenBank/DDBJ databases">
        <title>The yeast mating-type switching endonuclease HO is a domesticated member of an unorthodox homing genetic element family.</title>
        <authorList>
            <person name="Coughlan A.Y."/>
            <person name="Lombardi L."/>
            <person name="Braun-Galleani S."/>
            <person name="Martos A.R."/>
            <person name="Galeote V."/>
            <person name="Bigey F."/>
            <person name="Dequin S."/>
            <person name="Byrne K.P."/>
            <person name="Wolfe K.H."/>
        </authorList>
    </citation>
    <scope>NUCLEOTIDE SEQUENCE [LARGE SCALE GENOMIC DNA]</scope>
    <source>
        <strain evidence="4 5">NRRL Y-6702</strain>
    </source>
</reference>
<keyword evidence="1" id="KW-0175">Coiled coil</keyword>